<dbReference type="Pfam" id="PF04124">
    <property type="entry name" value="Dor1"/>
    <property type="match status" value="1"/>
</dbReference>
<feature type="coiled-coil region" evidence="6">
    <location>
        <begin position="364"/>
        <end position="403"/>
    </location>
</feature>
<evidence type="ECO:0000256" key="5">
    <source>
        <dbReference type="ARBA" id="ARBA00022840"/>
    </source>
</evidence>
<keyword evidence="5" id="KW-0067">ATP-binding</keyword>
<feature type="coiled-coil region" evidence="6">
    <location>
        <begin position="282"/>
        <end position="340"/>
    </location>
</feature>
<feature type="domain" description="Protein kinase" evidence="8">
    <location>
        <begin position="422"/>
        <end position="686"/>
    </location>
</feature>
<evidence type="ECO:0000256" key="1">
    <source>
        <dbReference type="ARBA" id="ARBA00000900"/>
    </source>
</evidence>
<dbReference type="Pfam" id="PF07714">
    <property type="entry name" value="PK_Tyr_Ser-Thr"/>
    <property type="match status" value="1"/>
</dbReference>
<keyword evidence="10" id="KW-1185">Reference proteome</keyword>
<proteinExistence type="predicted"/>
<dbReference type="Proteomes" id="UP000290289">
    <property type="component" value="Chromosome 15"/>
</dbReference>
<feature type="compositionally biased region" description="Acidic residues" evidence="7">
    <location>
        <begin position="1467"/>
        <end position="1476"/>
    </location>
</feature>
<dbReference type="GO" id="GO:0017119">
    <property type="term" value="C:Golgi transport complex"/>
    <property type="evidence" value="ECO:0007669"/>
    <property type="project" value="InterPro"/>
</dbReference>
<dbReference type="CDD" id="cd01989">
    <property type="entry name" value="USP_STK_Ubox_N"/>
    <property type="match status" value="1"/>
</dbReference>
<evidence type="ECO:0000256" key="2">
    <source>
        <dbReference type="ARBA" id="ARBA00012483"/>
    </source>
</evidence>
<feature type="region of interest" description="Disordered" evidence="7">
    <location>
        <begin position="787"/>
        <end position="849"/>
    </location>
</feature>
<gene>
    <name evidence="9" type="ORF">DVH24_012666</name>
</gene>
<dbReference type="EC" id="2.3.2.27" evidence="2"/>
<feature type="region of interest" description="Disordered" evidence="7">
    <location>
        <begin position="1458"/>
        <end position="1524"/>
    </location>
</feature>
<dbReference type="FunFam" id="3.30.200.20:FF:000162">
    <property type="entry name" value="Adenine nucleotide alpha hydrolase-like domain kinase"/>
    <property type="match status" value="1"/>
</dbReference>
<dbReference type="GO" id="GO:0004672">
    <property type="term" value="F:protein kinase activity"/>
    <property type="evidence" value="ECO:0007669"/>
    <property type="project" value="InterPro"/>
</dbReference>
<comment type="caution">
    <text evidence="9">The sequence shown here is derived from an EMBL/GenBank/DDBJ whole genome shotgun (WGS) entry which is preliminary data.</text>
</comment>
<comment type="catalytic activity">
    <reaction evidence="1">
        <text>S-ubiquitinyl-[E2 ubiquitin-conjugating enzyme]-L-cysteine + [acceptor protein]-L-lysine = [E2 ubiquitin-conjugating enzyme]-L-cysteine + N(6)-ubiquitinyl-[acceptor protein]-L-lysine.</text>
        <dbReference type="EC" id="2.3.2.27"/>
    </reaction>
</comment>
<dbReference type="Gene3D" id="3.30.200.20">
    <property type="entry name" value="Phosphorylase Kinase, domain 1"/>
    <property type="match status" value="1"/>
</dbReference>
<name>A0A498HSM6_MALDO</name>
<protein>
    <recommendedName>
        <fullName evidence="2">RING-type E3 ubiquitin transferase</fullName>
        <ecNumber evidence="2">2.3.2.27</ecNumber>
    </recommendedName>
</protein>
<dbReference type="PANTHER" id="PTHR45647:SF93">
    <property type="entry name" value="KINASE WITH ADENINE NUCLEOTIDE ALPHA HYDROLASES-LIKE DOMAIN-CONTAINING PROTEIN"/>
    <property type="match status" value="1"/>
</dbReference>
<reference evidence="9 10" key="1">
    <citation type="submission" date="2018-10" db="EMBL/GenBank/DDBJ databases">
        <title>A high-quality apple genome assembly.</title>
        <authorList>
            <person name="Hu J."/>
        </authorList>
    </citation>
    <scope>NUCLEOTIDE SEQUENCE [LARGE SCALE GENOMIC DNA]</scope>
    <source>
        <strain evidence="10">cv. HFTH1</strain>
        <tissue evidence="9">Young leaf</tissue>
    </source>
</reference>
<dbReference type="PROSITE" id="PS00108">
    <property type="entry name" value="PROTEIN_KINASE_ST"/>
    <property type="match status" value="1"/>
</dbReference>
<dbReference type="PROSITE" id="PS50011">
    <property type="entry name" value="PROTEIN_KINASE_DOM"/>
    <property type="match status" value="1"/>
</dbReference>
<dbReference type="InterPro" id="IPR051348">
    <property type="entry name" value="U-box_ubiquitin_ligases"/>
</dbReference>
<dbReference type="SUPFAM" id="SSF74788">
    <property type="entry name" value="Cullin repeat-like"/>
    <property type="match status" value="1"/>
</dbReference>
<dbReference type="EMBL" id="RDQH01000341">
    <property type="protein sequence ID" value="RXH72982.1"/>
    <property type="molecule type" value="Genomic_DNA"/>
</dbReference>
<feature type="region of interest" description="Disordered" evidence="7">
    <location>
        <begin position="691"/>
        <end position="730"/>
    </location>
</feature>
<dbReference type="InterPro" id="IPR011009">
    <property type="entry name" value="Kinase-like_dom_sf"/>
</dbReference>
<dbReference type="Gene3D" id="3.40.50.620">
    <property type="entry name" value="HUPs"/>
    <property type="match status" value="1"/>
</dbReference>
<evidence type="ECO:0000256" key="3">
    <source>
        <dbReference type="ARBA" id="ARBA00022741"/>
    </source>
</evidence>
<keyword evidence="3" id="KW-0547">Nucleotide-binding</keyword>
<dbReference type="InterPro" id="IPR000719">
    <property type="entry name" value="Prot_kinase_dom"/>
</dbReference>
<feature type="compositionally biased region" description="Pro residues" evidence="7">
    <location>
        <begin position="787"/>
        <end position="809"/>
    </location>
</feature>
<dbReference type="InterPro" id="IPR007255">
    <property type="entry name" value="COG8"/>
</dbReference>
<dbReference type="InterPro" id="IPR014729">
    <property type="entry name" value="Rossmann-like_a/b/a_fold"/>
</dbReference>
<dbReference type="SUPFAM" id="SSF52402">
    <property type="entry name" value="Adenine nucleotide alpha hydrolases-like"/>
    <property type="match status" value="1"/>
</dbReference>
<dbReference type="InterPro" id="IPR016159">
    <property type="entry name" value="Cullin_repeat-like_dom_sf"/>
</dbReference>
<sequence>MASHYSSDDAVPPINATAVAVDKDNKNSNYAVRWAIDHLVTAGTKPYIILIHVKHKNNQSDADSGDNNGRGVFVPYRAYCARKGARVKEVILDDSDVAKALLEYVNCNYLNIIVVGASTRNALTRKFKSGNDVPSSIVKLAPEFCSVYVIQKGKMLSTRTAKRPVVNTAVPPKQPSSQGLPYHIPADNNEFENGVRGQPALRGGWKVPGPDKMPAARERTRSAPNNLLLDINVGMANHTAARSSLSNRTSNADESDFSMPLFGSVDMTNQCFDFSSALNSPKDSSRHSARDMEAEMRRLKLELKQTMDMYSSACKEAISAKNKANELSQWMQEARKFEEVKLAEQTALAVVEMEKAKCKAAIEAAEASQKLAEMEAQRRRQAEMKAKKEAEEKNRALNALAHNDLRYRKYTIEEIEEATENFESANKIGEGGYGPVYKGKLDHTPVAIKVLRPDASQGRKQFQQEVEVLSCIRYPNMVLLLGACPEFGCLVYEYMEYGSLEDRLFRRGNTPPLSWRRRFKIAAEISTTLHFLHQAKPEPLVHRDLKPANILLDRNFVSKIGDVGLARLVPASVADEVTQYHLTAAAGTFCYIDPEYQQTGMLTTKSDIYSLGIVLLQIITAKPAMGLAHHVRRSIEKGTFSEMLDPAVTDWPIEEALAFANLALQCTELRKKDRPDLGTVVVPELIRLRDFGRTGDTTPPGFSDSPTPSSVSRPSTSRTSTTSSQMSNSKDLVSMAGKWIPRSFKAAVFGLIMFAGLTYEDHTVDPETGLLCISECGTCPVLCSPPPSPELEPSGPLPSPPQSPPPVHHSPPQYYYISPPPSPPKQSPSPTPSPPKQSPSPPSYSSKGAPPPPPRFVYFYDMPPAGPVPTATTGTGVVNNNPLPNYFYTSMASSPSSVHLIILCFLFAAADLKICISLRYVQTPNRRVRDPKPPSNSELQHPMMESENAADDSSAVASLLPLASASQQPYVSELLSFTLDRLHKEPELLRVDAERIQRQMQEVAVANYRAFIAASDALVAIRNEVSSIDKHLESLVLEETPKLMNGCTEFVESAEQILEKRKLNQTLLANHSTLLDLLEIPQLMETCVRNGNYDEALDLEAFVSKLSTMHPKLPVIQALTAEVRQTTQSLLSQLLQKLRSNIQLPECLRIIGYLRRIGVFSEYEMRLQFLRCREAWLTGILEDLDQRNAYEYLKGMINCHRMHLFDVVNQYRAIFADDTSGSEENYDGGLLFSWAMHIITSHLKTLKILLPKITEGGSLSNILDQCMYCAMGLGWVGLDFRGLLPSLFEEAVLNLFSKNMSTAVENFEVVLDSHRWVPLPAVGFSSNSHGDENQDDVTPPSYLMEHPPLAVFVNGVSAGMNDLRPCAPISLKHVLAQELIKGLQAVSDSLLRYNTNRMLKEHESGLFLSLCRAFIEVTYPHCATCFGRCYPGGAALIMDAKSLYDGIGRLLTVATPSRGLTKPVGDGDGDGNENENENEKNVTENGDVSAVENGISPVVEETDNTNSDEREQKSPTLQTEEETH</sequence>
<dbReference type="InterPro" id="IPR008271">
    <property type="entry name" value="Ser/Thr_kinase_AS"/>
</dbReference>
<organism evidence="9 10">
    <name type="scientific">Malus domestica</name>
    <name type="common">Apple</name>
    <name type="synonym">Pyrus malus</name>
    <dbReference type="NCBI Taxonomy" id="3750"/>
    <lineage>
        <taxon>Eukaryota</taxon>
        <taxon>Viridiplantae</taxon>
        <taxon>Streptophyta</taxon>
        <taxon>Embryophyta</taxon>
        <taxon>Tracheophyta</taxon>
        <taxon>Spermatophyta</taxon>
        <taxon>Magnoliopsida</taxon>
        <taxon>eudicotyledons</taxon>
        <taxon>Gunneridae</taxon>
        <taxon>Pentapetalae</taxon>
        <taxon>rosids</taxon>
        <taxon>fabids</taxon>
        <taxon>Rosales</taxon>
        <taxon>Rosaceae</taxon>
        <taxon>Amygdaloideae</taxon>
        <taxon>Maleae</taxon>
        <taxon>Malus</taxon>
    </lineage>
</organism>
<evidence type="ECO:0000256" key="4">
    <source>
        <dbReference type="ARBA" id="ARBA00022786"/>
    </source>
</evidence>
<dbReference type="Gene3D" id="1.10.510.10">
    <property type="entry name" value="Transferase(Phosphotransferase) domain 1"/>
    <property type="match status" value="1"/>
</dbReference>
<dbReference type="InterPro" id="IPR001245">
    <property type="entry name" value="Ser-Thr/Tyr_kinase_cat_dom"/>
</dbReference>
<dbReference type="GO" id="GO:0061630">
    <property type="term" value="F:ubiquitin protein ligase activity"/>
    <property type="evidence" value="ECO:0007669"/>
    <property type="project" value="UniProtKB-EC"/>
</dbReference>
<dbReference type="CDD" id="cd14066">
    <property type="entry name" value="STKc_IRAK"/>
    <property type="match status" value="1"/>
</dbReference>
<accession>A0A498HSM6</accession>
<feature type="region of interest" description="Disordered" evidence="7">
    <location>
        <begin position="926"/>
        <end position="950"/>
    </location>
</feature>
<dbReference type="SUPFAM" id="SSF56112">
    <property type="entry name" value="Protein kinase-like (PK-like)"/>
    <property type="match status" value="1"/>
</dbReference>
<feature type="region of interest" description="Disordered" evidence="7">
    <location>
        <begin position="199"/>
        <end position="219"/>
    </location>
</feature>
<dbReference type="SMART" id="SM00220">
    <property type="entry name" value="S_TKc"/>
    <property type="match status" value="1"/>
</dbReference>
<feature type="compositionally biased region" description="Low complexity" evidence="7">
    <location>
        <begin position="703"/>
        <end position="729"/>
    </location>
</feature>
<dbReference type="PANTHER" id="PTHR45647">
    <property type="entry name" value="OS02G0152300 PROTEIN"/>
    <property type="match status" value="1"/>
</dbReference>
<dbReference type="GO" id="GO:0005524">
    <property type="term" value="F:ATP binding"/>
    <property type="evidence" value="ECO:0007669"/>
    <property type="project" value="UniProtKB-KW"/>
</dbReference>
<evidence type="ECO:0000259" key="8">
    <source>
        <dbReference type="PROSITE" id="PS50011"/>
    </source>
</evidence>
<evidence type="ECO:0000313" key="9">
    <source>
        <dbReference type="EMBL" id="RXH72982.1"/>
    </source>
</evidence>
<dbReference type="STRING" id="3750.A0A498HSM6"/>
<evidence type="ECO:0000313" key="10">
    <source>
        <dbReference type="Proteomes" id="UP000290289"/>
    </source>
</evidence>
<evidence type="ECO:0000256" key="7">
    <source>
        <dbReference type="SAM" id="MobiDB-lite"/>
    </source>
</evidence>
<keyword evidence="4" id="KW-0833">Ubl conjugation pathway</keyword>
<evidence type="ECO:0000256" key="6">
    <source>
        <dbReference type="SAM" id="Coils"/>
    </source>
</evidence>
<feature type="compositionally biased region" description="Pro residues" evidence="7">
    <location>
        <begin position="818"/>
        <end position="842"/>
    </location>
</feature>
<keyword evidence="6" id="KW-0175">Coiled coil</keyword>